<sequence>MNKKEREEHIIKMMVLTQQLNEWTLNMSLKLIQEKSKQVKP</sequence>
<accession>A0A5Q2F4L8</accession>
<dbReference type="EMBL" id="MN602881">
    <property type="protein sequence ID" value="QGF22022.1"/>
    <property type="molecule type" value="Genomic_DNA"/>
</dbReference>
<name>A0A5Q2F4L8_9CAUD</name>
<proteinExistence type="predicted"/>
<protein>
    <submittedName>
        <fullName evidence="1">Uncharacterized protein</fullName>
    </submittedName>
</protein>
<dbReference type="KEGG" id="vg:77943263"/>
<evidence type="ECO:0000313" key="1">
    <source>
        <dbReference type="EMBL" id="QGF22022.1"/>
    </source>
</evidence>
<dbReference type="RefSeq" id="YP_010667151.1">
    <property type="nucleotide sequence ID" value="NC_070949.1"/>
</dbReference>
<organism evidence="1 2">
    <name type="scientific">Erwinia phage Midgardsormr38</name>
    <dbReference type="NCBI Taxonomy" id="2663326"/>
    <lineage>
        <taxon>Viruses</taxon>
        <taxon>Duplodnaviria</taxon>
        <taxon>Heunggongvirae</taxon>
        <taxon>Uroviricota</taxon>
        <taxon>Caudoviricetes</taxon>
        <taxon>Midgardsormrvirus</taxon>
        <taxon>Midgardsormrvirus midgardsormr38</taxon>
    </lineage>
</organism>
<dbReference type="Proteomes" id="UP000349651">
    <property type="component" value="Segment"/>
</dbReference>
<keyword evidence="2" id="KW-1185">Reference proteome</keyword>
<reference evidence="1 2" key="1">
    <citation type="submission" date="2019-10" db="EMBL/GenBank/DDBJ databases">
        <title>Complete genome sequence of Erwinia phage Midgardsormr38.</title>
        <authorList>
            <person name="Dislers A."/>
            <person name="Zrelovs N."/>
            <person name="Kazaks A."/>
        </authorList>
    </citation>
    <scope>NUCLEOTIDE SEQUENCE [LARGE SCALE GENOMIC DNA]</scope>
</reference>
<dbReference type="GeneID" id="77943263"/>
<evidence type="ECO:0000313" key="2">
    <source>
        <dbReference type="Proteomes" id="UP000349651"/>
    </source>
</evidence>